<evidence type="ECO:0000256" key="4">
    <source>
        <dbReference type="ARBA" id="ARBA00022989"/>
    </source>
</evidence>
<feature type="transmembrane region" description="Helical" evidence="6">
    <location>
        <begin position="167"/>
        <end position="188"/>
    </location>
</feature>
<dbReference type="Pfam" id="PF13520">
    <property type="entry name" value="AA_permease_2"/>
    <property type="match status" value="1"/>
</dbReference>
<dbReference type="PIRSF" id="PIRSF006060">
    <property type="entry name" value="AA_transporter"/>
    <property type="match status" value="1"/>
</dbReference>
<organism evidence="7 8">
    <name type="scientific">Streptomyces gilvosporeus</name>
    <dbReference type="NCBI Taxonomy" id="553510"/>
    <lineage>
        <taxon>Bacteria</taxon>
        <taxon>Bacillati</taxon>
        <taxon>Actinomycetota</taxon>
        <taxon>Actinomycetes</taxon>
        <taxon>Kitasatosporales</taxon>
        <taxon>Streptomycetaceae</taxon>
        <taxon>Streptomyces</taxon>
    </lineage>
</organism>
<feature type="transmembrane region" description="Helical" evidence="6">
    <location>
        <begin position="281"/>
        <end position="305"/>
    </location>
</feature>
<dbReference type="InterPro" id="IPR050367">
    <property type="entry name" value="APC_superfamily"/>
</dbReference>
<feature type="transmembrane region" description="Helical" evidence="6">
    <location>
        <begin position="395"/>
        <end position="416"/>
    </location>
</feature>
<dbReference type="STRING" id="553510.B1H19_00040"/>
<keyword evidence="8" id="KW-1185">Reference proteome</keyword>
<dbReference type="GO" id="GO:0022857">
    <property type="term" value="F:transmembrane transporter activity"/>
    <property type="evidence" value="ECO:0007669"/>
    <property type="project" value="InterPro"/>
</dbReference>
<keyword evidence="3 6" id="KW-0812">Transmembrane</keyword>
<evidence type="ECO:0000256" key="3">
    <source>
        <dbReference type="ARBA" id="ARBA00022692"/>
    </source>
</evidence>
<evidence type="ECO:0000256" key="2">
    <source>
        <dbReference type="ARBA" id="ARBA00022475"/>
    </source>
</evidence>
<keyword evidence="5 6" id="KW-0472">Membrane</keyword>
<evidence type="ECO:0000256" key="1">
    <source>
        <dbReference type="ARBA" id="ARBA00004651"/>
    </source>
</evidence>
<dbReference type="Proteomes" id="UP000192726">
    <property type="component" value="Chromosome"/>
</dbReference>
<dbReference type="Gene3D" id="1.20.1740.10">
    <property type="entry name" value="Amino acid/polyamine transporter I"/>
    <property type="match status" value="1"/>
</dbReference>
<proteinExistence type="predicted"/>
<dbReference type="EMBL" id="CP020569">
    <property type="protein sequence ID" value="ARF52806.1"/>
    <property type="molecule type" value="Genomic_DNA"/>
</dbReference>
<dbReference type="PANTHER" id="PTHR42770">
    <property type="entry name" value="AMINO ACID TRANSPORTER-RELATED"/>
    <property type="match status" value="1"/>
</dbReference>
<protein>
    <recommendedName>
        <fullName evidence="9">Amino acid permease</fullName>
    </recommendedName>
</protein>
<comment type="subcellular location">
    <subcellularLocation>
        <location evidence="1">Cell membrane</location>
        <topology evidence="1">Multi-pass membrane protein</topology>
    </subcellularLocation>
</comment>
<evidence type="ECO:0000313" key="7">
    <source>
        <dbReference type="EMBL" id="ARF52806.1"/>
    </source>
</evidence>
<evidence type="ECO:0000256" key="5">
    <source>
        <dbReference type="ARBA" id="ARBA00023136"/>
    </source>
</evidence>
<dbReference type="InterPro" id="IPR002293">
    <property type="entry name" value="AA/rel_permease1"/>
</dbReference>
<feature type="transmembrane region" description="Helical" evidence="6">
    <location>
        <begin position="239"/>
        <end position="261"/>
    </location>
</feature>
<dbReference type="GO" id="GO:0005886">
    <property type="term" value="C:plasma membrane"/>
    <property type="evidence" value="ECO:0007669"/>
    <property type="project" value="UniProtKB-SubCell"/>
</dbReference>
<dbReference type="AlphaFoldDB" id="A0A1V0TIP0"/>
<evidence type="ECO:0008006" key="9">
    <source>
        <dbReference type="Google" id="ProtNLM"/>
    </source>
</evidence>
<feature type="transmembrane region" description="Helical" evidence="6">
    <location>
        <begin position="141"/>
        <end position="160"/>
    </location>
</feature>
<name>A0A1V0TIP0_9ACTN</name>
<evidence type="ECO:0000313" key="8">
    <source>
        <dbReference type="Proteomes" id="UP000192726"/>
    </source>
</evidence>
<dbReference type="RefSeq" id="WP_083102232.1">
    <property type="nucleotide sequence ID" value="NZ_CP020569.1"/>
</dbReference>
<dbReference type="OrthoDB" id="9117841at2"/>
<gene>
    <name evidence="7" type="ORF">B1H19_00040</name>
</gene>
<feature type="transmembrane region" description="Helical" evidence="6">
    <location>
        <begin position="200"/>
        <end position="218"/>
    </location>
</feature>
<accession>A0A1V0TIP0</accession>
<dbReference type="PANTHER" id="PTHR42770:SF13">
    <property type="entry name" value="L-METHIONINE_BRANCHED-CHAIN AMINO ACID EXPORTER YJEH"/>
    <property type="match status" value="1"/>
</dbReference>
<feature type="transmembrane region" description="Helical" evidence="6">
    <location>
        <begin position="339"/>
        <end position="357"/>
    </location>
</feature>
<keyword evidence="2" id="KW-1003">Cell membrane</keyword>
<feature type="transmembrane region" description="Helical" evidence="6">
    <location>
        <begin position="60"/>
        <end position="82"/>
    </location>
</feature>
<sequence length="444" mass="44853">MARTTQALQALRTSQDRHGPVTAGRLNFAQGTALYVGAVLGTGVLALPGLTARAAGPASLVAWLALIVMSVPLAATFAALAARQPDSGGVSAYVRRAFGDRAATVVGWWFYLGAPVGIPALAFFGASYLERSTGGGGTATAGYAAGLLVVGFLANVFGVRVSGRLQLLLSGSLALLLVVGILVALPHADPANLRPFAPHGWSAIGPAAALLMWSFTGWETVTHLSAEFARPQRDIRRATVAALLVIGALYLGLAAVTVLALGSLHTATAATSLASLLELGFGSFGTILAGVIAILTTLGTMNAYIAGAAKLGAALARDRALPGALATGAQAGGVPRRSLSIVAAISATVFVFAALTHSHVQPLVLSTTACLGAVYALGSAAGARLLRHSTRGGTAAALASLATVIVLLVLTGWYVIWPLALSVAALVWCARHRPDATAATAPTP</sequence>
<feature type="transmembrane region" description="Helical" evidence="6">
    <location>
        <begin position="103"/>
        <end position="129"/>
    </location>
</feature>
<dbReference type="KEGG" id="sgv:B1H19_00040"/>
<feature type="transmembrane region" description="Helical" evidence="6">
    <location>
        <begin position="33"/>
        <end position="54"/>
    </location>
</feature>
<reference evidence="7 8" key="1">
    <citation type="submission" date="2017-04" db="EMBL/GenBank/DDBJ databases">
        <title>Complete Genome Sequence of Streptomyces gilvosporeus F607, a Capable Producer of Natamycin.</title>
        <authorList>
            <person name="Zong G."/>
            <person name="Zhong C."/>
            <person name="Fu J."/>
            <person name="Qin R."/>
            <person name="Cao G."/>
        </authorList>
    </citation>
    <scope>NUCLEOTIDE SEQUENCE [LARGE SCALE GENOMIC DNA]</scope>
    <source>
        <strain evidence="7 8">F607</strain>
    </source>
</reference>
<feature type="transmembrane region" description="Helical" evidence="6">
    <location>
        <begin position="363"/>
        <end position="383"/>
    </location>
</feature>
<keyword evidence="4 6" id="KW-1133">Transmembrane helix</keyword>
<evidence type="ECO:0000256" key="6">
    <source>
        <dbReference type="SAM" id="Phobius"/>
    </source>
</evidence>